<dbReference type="AlphaFoldDB" id="A0A1M6M3A2"/>
<evidence type="ECO:0000313" key="2">
    <source>
        <dbReference type="EMBL" id="SHJ77944.1"/>
    </source>
</evidence>
<keyword evidence="3" id="KW-1185">Reference proteome</keyword>
<name>A0A1M6M3A2_9CLOT</name>
<feature type="chain" id="PRO_5039651218" description="Lipoprotein" evidence="1">
    <location>
        <begin position="20"/>
        <end position="125"/>
    </location>
</feature>
<reference evidence="2 3" key="1">
    <citation type="submission" date="2016-11" db="EMBL/GenBank/DDBJ databases">
        <authorList>
            <person name="Jaros S."/>
            <person name="Januszkiewicz K."/>
            <person name="Wedrychowicz H."/>
        </authorList>
    </citation>
    <scope>NUCLEOTIDE SEQUENCE [LARGE SCALE GENOMIC DNA]</scope>
    <source>
        <strain evidence="2 3">DSM 3090</strain>
    </source>
</reference>
<accession>A0A1M6M3A2</accession>
<dbReference type="OrthoDB" id="1966321at2"/>
<proteinExistence type="predicted"/>
<dbReference type="RefSeq" id="WP_072902837.1">
    <property type="nucleotide sequence ID" value="NZ_FRAD01000006.1"/>
</dbReference>
<keyword evidence="1" id="KW-0732">Signal</keyword>
<gene>
    <name evidence="2" type="ORF">SAMN02745248_00930</name>
</gene>
<evidence type="ECO:0000313" key="3">
    <source>
        <dbReference type="Proteomes" id="UP000183952"/>
    </source>
</evidence>
<sequence>MKKIIAILMCLLCFGFMVACQKSDPIKEGYYVVKGQEDLKDPVKELNKTTISIKKDKFFILVNPLHDRGFSGKYEVKDGKVYVEDKDNNKFVFKVSGNNLIFEEGEMLEKFEKKGTEFVIINKSE</sequence>
<protein>
    <recommendedName>
        <fullName evidence="4">Lipoprotein</fullName>
    </recommendedName>
</protein>
<feature type="signal peptide" evidence="1">
    <location>
        <begin position="1"/>
        <end position="19"/>
    </location>
</feature>
<organism evidence="2 3">
    <name type="scientific">Hathewaya proteolytica DSM 3090</name>
    <dbReference type="NCBI Taxonomy" id="1121331"/>
    <lineage>
        <taxon>Bacteria</taxon>
        <taxon>Bacillati</taxon>
        <taxon>Bacillota</taxon>
        <taxon>Clostridia</taxon>
        <taxon>Eubacteriales</taxon>
        <taxon>Clostridiaceae</taxon>
        <taxon>Hathewaya</taxon>
    </lineage>
</organism>
<dbReference type="Proteomes" id="UP000183952">
    <property type="component" value="Unassembled WGS sequence"/>
</dbReference>
<evidence type="ECO:0008006" key="4">
    <source>
        <dbReference type="Google" id="ProtNLM"/>
    </source>
</evidence>
<dbReference type="PROSITE" id="PS51257">
    <property type="entry name" value="PROKAR_LIPOPROTEIN"/>
    <property type="match status" value="1"/>
</dbReference>
<evidence type="ECO:0000256" key="1">
    <source>
        <dbReference type="SAM" id="SignalP"/>
    </source>
</evidence>
<dbReference type="EMBL" id="FRAD01000006">
    <property type="protein sequence ID" value="SHJ77944.1"/>
    <property type="molecule type" value="Genomic_DNA"/>
</dbReference>